<gene>
    <name evidence="1" type="ORF">SAMN05660862_3543</name>
</gene>
<sequence>MSKKILLASTDSFKLYELIVRNLEFLGYEVVHIQDAGYPFRYSSIFERIENIARKIFLGDKKFKRQLREKFLQNKQKEILDQHMAFEFALVLRADFFDFEIIKTIRSKTNLLIGFHFDGVGRDIKVLDYVEFFDKFYVFDRNDVMKYNDINLMYSTNFYFDFPGLIPKKSKETEVYNVYYVSTYNESRVDFLIAVHRALTELFQKVRFVVVCNKHITQTLPPYLHEHMEIVHQHVSFYDQLQHVSKSELILDLVISSHVGFSFRIFEGLCFEKKVITTNPTVREADFYDEHNFFILEKDNLHELPNFLKLPYRRIDKSIVAKYSFTSWIDTKINNILSHD</sequence>
<protein>
    <submittedName>
        <fullName evidence="1">Uncharacterized protein</fullName>
    </submittedName>
</protein>
<accession>A0A1X7L4B5</accession>
<keyword evidence="2" id="KW-1185">Reference proteome</keyword>
<dbReference type="STRING" id="561061.SAMN05660862_3543"/>
<proteinExistence type="predicted"/>
<dbReference type="RefSeq" id="WP_085474238.1">
    <property type="nucleotide sequence ID" value="NZ_CP038029.1"/>
</dbReference>
<evidence type="ECO:0000313" key="2">
    <source>
        <dbReference type="Proteomes" id="UP000192980"/>
    </source>
</evidence>
<dbReference type="OrthoDB" id="3251881at2"/>
<dbReference type="EMBL" id="FXAU01000008">
    <property type="protein sequence ID" value="SMG48467.1"/>
    <property type="molecule type" value="Genomic_DNA"/>
</dbReference>
<name>A0A1X7L4B5_9SPHI</name>
<reference evidence="1 2" key="1">
    <citation type="submission" date="2017-04" db="EMBL/GenBank/DDBJ databases">
        <authorList>
            <person name="Afonso C.L."/>
            <person name="Miller P.J."/>
            <person name="Scott M.A."/>
            <person name="Spackman E."/>
            <person name="Goraichik I."/>
            <person name="Dimitrov K.M."/>
            <person name="Suarez D.L."/>
            <person name="Swayne D.E."/>
        </authorList>
    </citation>
    <scope>NUCLEOTIDE SEQUENCE [LARGE SCALE GENOMIC DNA]</scope>
    <source>
        <strain evidence="1 2">DSM 22418</strain>
    </source>
</reference>
<organism evidence="1 2">
    <name type="scientific">Sphingobacterium psychroaquaticum</name>
    <dbReference type="NCBI Taxonomy" id="561061"/>
    <lineage>
        <taxon>Bacteria</taxon>
        <taxon>Pseudomonadati</taxon>
        <taxon>Bacteroidota</taxon>
        <taxon>Sphingobacteriia</taxon>
        <taxon>Sphingobacteriales</taxon>
        <taxon>Sphingobacteriaceae</taxon>
        <taxon>Sphingobacterium</taxon>
    </lineage>
</organism>
<evidence type="ECO:0000313" key="1">
    <source>
        <dbReference type="EMBL" id="SMG48467.1"/>
    </source>
</evidence>
<dbReference type="Proteomes" id="UP000192980">
    <property type="component" value="Unassembled WGS sequence"/>
</dbReference>
<dbReference type="AlphaFoldDB" id="A0A1X7L4B5"/>